<reference evidence="7 8" key="1">
    <citation type="submission" date="2023-03" db="EMBL/GenBank/DDBJ databases">
        <title>Genome insight into feeding habits of ladybird beetles.</title>
        <authorList>
            <person name="Li H.-S."/>
            <person name="Huang Y.-H."/>
            <person name="Pang H."/>
        </authorList>
    </citation>
    <scope>NUCLEOTIDE SEQUENCE [LARGE SCALE GENOMIC DNA]</scope>
    <source>
        <strain evidence="7">SYSU_2023b</strain>
        <tissue evidence="7">Whole body</tissue>
    </source>
</reference>
<dbReference type="InterPro" id="IPR036259">
    <property type="entry name" value="MFS_trans_sf"/>
</dbReference>
<evidence type="ECO:0000256" key="4">
    <source>
        <dbReference type="ARBA" id="ARBA00023136"/>
    </source>
</evidence>
<name>A0AAW1U1X5_9CUCU</name>
<proteinExistence type="predicted"/>
<dbReference type="GO" id="GO:0022857">
    <property type="term" value="F:transmembrane transporter activity"/>
    <property type="evidence" value="ECO:0007669"/>
    <property type="project" value="InterPro"/>
</dbReference>
<dbReference type="AlphaFoldDB" id="A0AAW1U1X5"/>
<protein>
    <submittedName>
        <fullName evidence="7">Uncharacterized protein</fullName>
    </submittedName>
</protein>
<dbReference type="GO" id="GO:0016020">
    <property type="term" value="C:membrane"/>
    <property type="evidence" value="ECO:0007669"/>
    <property type="project" value="UniProtKB-SubCell"/>
</dbReference>
<keyword evidence="8" id="KW-1185">Reference proteome</keyword>
<keyword evidence="4 6" id="KW-0472">Membrane</keyword>
<feature type="transmembrane region" description="Helical" evidence="6">
    <location>
        <begin position="123"/>
        <end position="143"/>
    </location>
</feature>
<evidence type="ECO:0000256" key="3">
    <source>
        <dbReference type="ARBA" id="ARBA00022989"/>
    </source>
</evidence>
<dbReference type="PANTHER" id="PTHR23507">
    <property type="entry name" value="ZGC:174356"/>
    <property type="match status" value="1"/>
</dbReference>
<feature type="transmembrane region" description="Helical" evidence="6">
    <location>
        <begin position="33"/>
        <end position="53"/>
    </location>
</feature>
<accession>A0AAW1U1X5</accession>
<dbReference type="Pfam" id="PF07690">
    <property type="entry name" value="MFS_1"/>
    <property type="match status" value="1"/>
</dbReference>
<comment type="caution">
    <text evidence="7">The sequence shown here is derived from an EMBL/GenBank/DDBJ whole genome shotgun (WGS) entry which is preliminary data.</text>
</comment>
<dbReference type="SUPFAM" id="SSF103473">
    <property type="entry name" value="MFS general substrate transporter"/>
    <property type="match status" value="1"/>
</dbReference>
<comment type="subcellular location">
    <subcellularLocation>
        <location evidence="1">Membrane</location>
        <topology evidence="1">Multi-pass membrane protein</topology>
    </subcellularLocation>
</comment>
<feature type="transmembrane region" description="Helical" evidence="6">
    <location>
        <begin position="155"/>
        <end position="176"/>
    </location>
</feature>
<evidence type="ECO:0000256" key="6">
    <source>
        <dbReference type="SAM" id="Phobius"/>
    </source>
</evidence>
<evidence type="ECO:0000256" key="1">
    <source>
        <dbReference type="ARBA" id="ARBA00004141"/>
    </source>
</evidence>
<evidence type="ECO:0000313" key="8">
    <source>
        <dbReference type="Proteomes" id="UP001431783"/>
    </source>
</evidence>
<dbReference type="PANTHER" id="PTHR23507:SF1">
    <property type="entry name" value="FI18259P1-RELATED"/>
    <property type="match status" value="1"/>
</dbReference>
<dbReference type="Gene3D" id="1.20.1250.20">
    <property type="entry name" value="MFS general substrate transporter like domains"/>
    <property type="match status" value="1"/>
</dbReference>
<feature type="region of interest" description="Disordered" evidence="5">
    <location>
        <begin position="186"/>
        <end position="207"/>
    </location>
</feature>
<keyword evidence="2 6" id="KW-0812">Transmembrane</keyword>
<evidence type="ECO:0000313" key="7">
    <source>
        <dbReference type="EMBL" id="KAK9874659.1"/>
    </source>
</evidence>
<evidence type="ECO:0000256" key="2">
    <source>
        <dbReference type="ARBA" id="ARBA00022692"/>
    </source>
</evidence>
<organism evidence="7 8">
    <name type="scientific">Henosepilachna vigintioctopunctata</name>
    <dbReference type="NCBI Taxonomy" id="420089"/>
    <lineage>
        <taxon>Eukaryota</taxon>
        <taxon>Metazoa</taxon>
        <taxon>Ecdysozoa</taxon>
        <taxon>Arthropoda</taxon>
        <taxon>Hexapoda</taxon>
        <taxon>Insecta</taxon>
        <taxon>Pterygota</taxon>
        <taxon>Neoptera</taxon>
        <taxon>Endopterygota</taxon>
        <taxon>Coleoptera</taxon>
        <taxon>Polyphaga</taxon>
        <taxon>Cucujiformia</taxon>
        <taxon>Coccinelloidea</taxon>
        <taxon>Coccinellidae</taxon>
        <taxon>Epilachninae</taxon>
        <taxon>Epilachnini</taxon>
        <taxon>Henosepilachna</taxon>
    </lineage>
</organism>
<dbReference type="Proteomes" id="UP001431783">
    <property type="component" value="Unassembled WGS sequence"/>
</dbReference>
<dbReference type="EMBL" id="JARQZJ010000032">
    <property type="protein sequence ID" value="KAK9874659.1"/>
    <property type="molecule type" value="Genomic_DNA"/>
</dbReference>
<gene>
    <name evidence="7" type="ORF">WA026_005482</name>
</gene>
<keyword evidence="3 6" id="KW-1133">Transmembrane helix</keyword>
<sequence length="207" mass="23220">MLLSTLIMGPLNGESSVLYLFARRRFGWNEIDFSVYNSVISVVQILGGTFALAFFSKYLNLDDSVLGIIAMLSRLCAVIVFAFAKTGLVFYIGGFIEVFQTTCHISMRALMSKTVPPHELGQSNSVFGLFEAVTPLIFGPVYSNIYSYTIKSFPGMFFIFSGLMHLITLCLFVLMYKVQKSEKSKLKEKQRNMEHEPLNTGDGDVKK</sequence>
<dbReference type="InterPro" id="IPR011701">
    <property type="entry name" value="MFS"/>
</dbReference>
<evidence type="ECO:0000256" key="5">
    <source>
        <dbReference type="SAM" id="MobiDB-lite"/>
    </source>
</evidence>